<gene>
    <name evidence="1" type="ORF">E3U43_009365</name>
</gene>
<proteinExistence type="predicted"/>
<dbReference type="Proteomes" id="UP000793456">
    <property type="component" value="Chromosome XXI"/>
</dbReference>
<accession>A0ACD3QCF5</accession>
<keyword evidence="2" id="KW-1185">Reference proteome</keyword>
<dbReference type="EMBL" id="CM011694">
    <property type="protein sequence ID" value="TMS04208.1"/>
    <property type="molecule type" value="Genomic_DNA"/>
</dbReference>
<evidence type="ECO:0000313" key="1">
    <source>
        <dbReference type="EMBL" id="TMS04208.1"/>
    </source>
</evidence>
<comment type="caution">
    <text evidence="1">The sequence shown here is derived from an EMBL/GenBank/DDBJ whole genome shotgun (WGS) entry which is preliminary data.</text>
</comment>
<organism evidence="1 2">
    <name type="scientific">Larimichthys crocea</name>
    <name type="common">Large yellow croaker</name>
    <name type="synonym">Pseudosciaena crocea</name>
    <dbReference type="NCBI Taxonomy" id="215358"/>
    <lineage>
        <taxon>Eukaryota</taxon>
        <taxon>Metazoa</taxon>
        <taxon>Chordata</taxon>
        <taxon>Craniata</taxon>
        <taxon>Vertebrata</taxon>
        <taxon>Euteleostomi</taxon>
        <taxon>Actinopterygii</taxon>
        <taxon>Neopterygii</taxon>
        <taxon>Teleostei</taxon>
        <taxon>Neoteleostei</taxon>
        <taxon>Acanthomorphata</taxon>
        <taxon>Eupercaria</taxon>
        <taxon>Sciaenidae</taxon>
        <taxon>Larimichthys</taxon>
    </lineage>
</organism>
<sequence length="595" mass="66846">MSDRSAPGCRLRLDWVYGYRGHQCRNNLYYTAGKEVVYFVAGVGVVYNTREHSQRFYLGHNDDIISLALHPERSVVATGQVGKDPYVCVWDSFTVQTVSLLRDGHTHGIACLAFSADGQRFDRRHVRSHRFSRPQTGRAFDSLTAKSLPRVSEPVKNNSSIFDICWDPFQQNRLVSCGVKHIKFWSMCGNALTPKRGIFGKTGDLQTILCVASAKDDTTYSGALNGDIYVWKGLNLIRTIQAAHGAGIFSMYSCEEGFATGGRDGCVRLWDVDFKPITKIDLREAEQGYKDFLKRKLAKKRRKEGDAGEQECDGEVMVRDRDKPLLIMQGHSEGELWALDVHPKKPLAVTGSDDRSVRDMTEVVHIKDRKEVIHEMKFSPDGAYLAVGSNDGLVDIYAVAQRYKKVGECSKSTSFITHLDWSLDSKILQTNDGAGERIFYRMPMGKPVISKEEVKGQCWASWSGVLGSEVSGIWPKYSNLTEINAVDANHAAAVLVTGDDLGLVKLYRFPCLRKGAKFKKYIGHSAHVTNVRWSHDLQWVLTTGGADHALFQWRLYTRNGHERRTGSQHTRQPRGLQQRRVGQRCVGCAGARLRH</sequence>
<protein>
    <submittedName>
        <fullName evidence="1">Uncharacterized protein</fullName>
    </submittedName>
</protein>
<name>A0ACD3QCF5_LARCR</name>
<reference evidence="1" key="1">
    <citation type="submission" date="2018-11" db="EMBL/GenBank/DDBJ databases">
        <title>The sequence and de novo assembly of Larimichthys crocea genome using PacBio and Hi-C technologies.</title>
        <authorList>
            <person name="Xu P."/>
            <person name="Chen B."/>
            <person name="Zhou Z."/>
            <person name="Ke Q."/>
            <person name="Wu Y."/>
            <person name="Bai H."/>
            <person name="Pu F."/>
        </authorList>
    </citation>
    <scope>NUCLEOTIDE SEQUENCE</scope>
    <source>
        <tissue evidence="1">Muscle</tissue>
    </source>
</reference>
<evidence type="ECO:0000313" key="2">
    <source>
        <dbReference type="Proteomes" id="UP000793456"/>
    </source>
</evidence>